<protein>
    <recommendedName>
        <fullName evidence="1">SnoaL-like domain-containing protein</fullName>
    </recommendedName>
</protein>
<evidence type="ECO:0000313" key="3">
    <source>
        <dbReference type="Proteomes" id="UP000035722"/>
    </source>
</evidence>
<dbReference type="Gene3D" id="3.10.450.50">
    <property type="match status" value="1"/>
</dbReference>
<dbReference type="InterPro" id="IPR032710">
    <property type="entry name" value="NTF2-like_dom_sf"/>
</dbReference>
<gene>
    <name evidence="2" type="ORF">ARTSIC4J27_4496</name>
</gene>
<evidence type="ECO:0000259" key="1">
    <source>
        <dbReference type="Pfam" id="PF12680"/>
    </source>
</evidence>
<dbReference type="EMBL" id="CAQI01000059">
    <property type="protein sequence ID" value="CCQ48491.1"/>
    <property type="molecule type" value="Genomic_DNA"/>
</dbReference>
<feature type="domain" description="SnoaL-like" evidence="1">
    <location>
        <begin position="16"/>
        <end position="112"/>
    </location>
</feature>
<keyword evidence="3" id="KW-1185">Reference proteome</keyword>
<accession>A0A024H9E2</accession>
<sequence length="124" mass="14256">MTEPTSAREHVQAWMEKYQAAWTTNRPEDIRALFTEDAVYETRPNDPQAWKGQDGIVDAWLTARDEPGDWTFSWELLGTDADTAFVQGVTTYSGDRPTYDNLWVIRLDGNGRASAFTEWFMERG</sequence>
<comment type="caution">
    <text evidence="2">The sequence shown here is derived from an EMBL/GenBank/DDBJ whole genome shotgun (WGS) entry which is preliminary data.</text>
</comment>
<dbReference type="InterPro" id="IPR037401">
    <property type="entry name" value="SnoaL-like"/>
</dbReference>
<dbReference type="Proteomes" id="UP000035722">
    <property type="component" value="Unassembled WGS sequence"/>
</dbReference>
<organism evidence="2 3">
    <name type="scientific">Pseudarthrobacter siccitolerans</name>
    <dbReference type="NCBI Taxonomy" id="861266"/>
    <lineage>
        <taxon>Bacteria</taxon>
        <taxon>Bacillati</taxon>
        <taxon>Actinomycetota</taxon>
        <taxon>Actinomycetes</taxon>
        <taxon>Micrococcales</taxon>
        <taxon>Micrococcaceae</taxon>
        <taxon>Pseudarthrobacter</taxon>
    </lineage>
</organism>
<dbReference type="SUPFAM" id="SSF54427">
    <property type="entry name" value="NTF2-like"/>
    <property type="match status" value="1"/>
</dbReference>
<dbReference type="Pfam" id="PF12680">
    <property type="entry name" value="SnoaL_2"/>
    <property type="match status" value="1"/>
</dbReference>
<reference evidence="3" key="1">
    <citation type="journal article" date="2014" name="Genome Announc.">
        <title>Genome Sequence of Arthrobacter siccitolerans 4J27, a Xeroprotectant-Producing Desiccation-Tolerant Microorganism.</title>
        <authorList>
            <person name="Manzanera M."/>
            <person name="Santa-Cruz-Calvo L."/>
            <person name="Vilchez J.I."/>
            <person name="Garcia-Fontana C."/>
            <person name="Silva-Castro G.A."/>
            <person name="Calvo C."/>
            <person name="Gonzalez-Lopez J."/>
        </authorList>
    </citation>
    <scope>NUCLEOTIDE SEQUENCE [LARGE SCALE GENOMIC DNA]</scope>
    <source>
        <strain evidence="3">4J27</strain>
    </source>
</reference>
<dbReference type="STRING" id="861266.ARTSIC4J27_4496"/>
<dbReference type="OrthoDB" id="8526151at2"/>
<evidence type="ECO:0000313" key="2">
    <source>
        <dbReference type="EMBL" id="CCQ48491.1"/>
    </source>
</evidence>
<name>A0A024H9E2_9MICC</name>
<dbReference type="AlphaFoldDB" id="A0A024H9E2"/>
<proteinExistence type="predicted"/>
<dbReference type="RefSeq" id="WP_050057253.1">
    <property type="nucleotide sequence ID" value="NZ_CAQI01000059.1"/>
</dbReference>